<keyword evidence="1" id="KW-1133">Transmembrane helix</keyword>
<dbReference type="EMBL" id="BAABJE010000017">
    <property type="protein sequence ID" value="GAA4802423.1"/>
    <property type="molecule type" value="Genomic_DNA"/>
</dbReference>
<feature type="domain" description="HAMP" evidence="2">
    <location>
        <begin position="312"/>
        <end position="365"/>
    </location>
</feature>
<reference evidence="4" key="1">
    <citation type="journal article" date="2019" name="Int. J. Syst. Evol. Microbiol.">
        <title>The Global Catalogue of Microorganisms (GCM) 10K type strain sequencing project: providing services to taxonomists for standard genome sequencing and annotation.</title>
        <authorList>
            <consortium name="The Broad Institute Genomics Platform"/>
            <consortium name="The Broad Institute Genome Sequencing Center for Infectious Disease"/>
            <person name="Wu L."/>
            <person name="Ma J."/>
        </authorList>
    </citation>
    <scope>NUCLEOTIDE SEQUENCE [LARGE SCALE GENOMIC DNA]</scope>
    <source>
        <strain evidence="4">JCM 18204</strain>
    </source>
</reference>
<accession>A0ABP9C3A0</accession>
<evidence type="ECO:0000256" key="1">
    <source>
        <dbReference type="SAM" id="Phobius"/>
    </source>
</evidence>
<protein>
    <recommendedName>
        <fullName evidence="2">HAMP domain-containing protein</fullName>
    </recommendedName>
</protein>
<dbReference type="Proteomes" id="UP001499959">
    <property type="component" value="Unassembled WGS sequence"/>
</dbReference>
<keyword evidence="1" id="KW-0472">Membrane</keyword>
<evidence type="ECO:0000313" key="3">
    <source>
        <dbReference type="EMBL" id="GAA4802423.1"/>
    </source>
</evidence>
<comment type="caution">
    <text evidence="3">The sequence shown here is derived from an EMBL/GenBank/DDBJ whole genome shotgun (WGS) entry which is preliminary data.</text>
</comment>
<feature type="transmembrane region" description="Helical" evidence="1">
    <location>
        <begin position="290"/>
        <end position="310"/>
    </location>
</feature>
<evidence type="ECO:0000259" key="2">
    <source>
        <dbReference type="PROSITE" id="PS50885"/>
    </source>
</evidence>
<proteinExistence type="predicted"/>
<keyword evidence="1" id="KW-0812">Transmembrane</keyword>
<evidence type="ECO:0000313" key="4">
    <source>
        <dbReference type="Proteomes" id="UP001499959"/>
    </source>
</evidence>
<sequence>MRSPYAVFSALLIVVAASAALAIGAWHEARLSRALAAEDLRGLRAMHRVVEQQHARETALRAEMIAGNQAVTGYIGQALDGALPGIEPDYTSVVDLLEERRAQLGLSMVAILGADGQVLASTDRLTGPLSFGDSPLFREVRERKLARGGLLVEGERLMDMLVLPLAEYGFSEIYLLVASPVDQRFVQSIADGIDAGPSADTQAVDRRGVDIAVVAQGPQGDRIAATTLAAKPATALPLNLPANAAASATLDIDGMARAAVAVPLFGDARARVLLISAPDSGVATRAAARLPLLVGGAALLFALLVALWWIRRRWWAPFDALSRLVIYAADSGDLHLKAPVAGVAPVARLADAFNRLCARAAAAIAKP</sequence>
<dbReference type="RefSeq" id="WP_345304298.1">
    <property type="nucleotide sequence ID" value="NZ_BAABJE010000017.1"/>
</dbReference>
<dbReference type="InterPro" id="IPR003660">
    <property type="entry name" value="HAMP_dom"/>
</dbReference>
<gene>
    <name evidence="3" type="ORF">GCM10023307_31410</name>
</gene>
<keyword evidence="4" id="KW-1185">Reference proteome</keyword>
<dbReference type="PROSITE" id="PS50885">
    <property type="entry name" value="HAMP"/>
    <property type="match status" value="1"/>
</dbReference>
<organism evidence="3 4">
    <name type="scientific">Lysobacter hankyongensis</name>
    <dbReference type="NCBI Taxonomy" id="1176535"/>
    <lineage>
        <taxon>Bacteria</taxon>
        <taxon>Pseudomonadati</taxon>
        <taxon>Pseudomonadota</taxon>
        <taxon>Gammaproteobacteria</taxon>
        <taxon>Lysobacterales</taxon>
        <taxon>Lysobacteraceae</taxon>
        <taxon>Lysobacter</taxon>
    </lineage>
</organism>
<name>A0ABP9C3A0_9GAMM</name>